<name>A0A1G8S9T2_9BACI</name>
<proteinExistence type="predicted"/>
<dbReference type="NCBIfam" id="TIGR00021">
    <property type="entry name" value="rpiA"/>
    <property type="match status" value="1"/>
</dbReference>
<evidence type="ECO:0000313" key="4">
    <source>
        <dbReference type="EMBL" id="SDJ25988.1"/>
    </source>
</evidence>
<gene>
    <name evidence="4" type="ORF">SAMN04490247_1335</name>
</gene>
<dbReference type="PANTHER" id="PTHR43748:SF3">
    <property type="entry name" value="RIBOSE-5-PHOSPHATE ISOMERASE 3, CHLOROPLASTIC-RELATED"/>
    <property type="match status" value="1"/>
</dbReference>
<dbReference type="NCBIfam" id="NF001924">
    <property type="entry name" value="PRK00702.1"/>
    <property type="match status" value="1"/>
</dbReference>
<dbReference type="PANTHER" id="PTHR43748">
    <property type="entry name" value="RIBOSE-5-PHOSPHATE ISOMERASE 3, CHLOROPLASTIC-RELATED"/>
    <property type="match status" value="1"/>
</dbReference>
<dbReference type="Gene3D" id="3.30.70.260">
    <property type="match status" value="1"/>
</dbReference>
<dbReference type="EC" id="5.3.1.6" evidence="3"/>
<accession>A0A1G8S9T2</accession>
<dbReference type="Pfam" id="PF06026">
    <property type="entry name" value="Rib_5-P_isom_A"/>
    <property type="match status" value="1"/>
</dbReference>
<comment type="pathway">
    <text evidence="1">Carbohydrate degradation.</text>
</comment>
<sequence>MMNHKQKAAEAALSYVKDGMTIGLGSGSTAEAFIHMLAGRDVIGVASSRKTEKLAASIGIPLKETDEIDVAVDGTDAIDASLNLVKGGGGSLVREKIVGRQAREYIIIAGEEKWRNTLDGETIPVEVVPFLFQGTKKLIDEIGGASSLRCDGKGDPFVTDNGNRILDVYQVQGVRAFHEEVIRLPGVVDTGVFPELADAVILAGDTVRTERRHKL</sequence>
<reference evidence="5" key="1">
    <citation type="submission" date="2016-10" db="EMBL/GenBank/DDBJ databases">
        <authorList>
            <person name="Varghese N."/>
            <person name="Submissions S."/>
        </authorList>
    </citation>
    <scope>NUCLEOTIDE SEQUENCE [LARGE SCALE GENOMIC DNA]</scope>
    <source>
        <strain evidence="5">DSM 4771</strain>
    </source>
</reference>
<keyword evidence="2 4" id="KW-0413">Isomerase</keyword>
<dbReference type="OrthoDB" id="5870696at2"/>
<dbReference type="AlphaFoldDB" id="A0A1G8S9T2"/>
<protein>
    <recommendedName>
        <fullName evidence="3">Ribose 5-phosphate isomerase A</fullName>
        <ecNumber evidence="3">5.3.1.6</ecNumber>
    </recommendedName>
</protein>
<dbReference type="InterPro" id="IPR004788">
    <property type="entry name" value="Ribose5P_isomerase_type_A"/>
</dbReference>
<dbReference type="SUPFAM" id="SSF75445">
    <property type="entry name" value="D-ribose-5-phosphate isomerase (RpiA), lid domain"/>
    <property type="match status" value="1"/>
</dbReference>
<organism evidence="4 5">
    <name type="scientific">Salimicrobium halophilum</name>
    <dbReference type="NCBI Taxonomy" id="86666"/>
    <lineage>
        <taxon>Bacteria</taxon>
        <taxon>Bacillati</taxon>
        <taxon>Bacillota</taxon>
        <taxon>Bacilli</taxon>
        <taxon>Bacillales</taxon>
        <taxon>Bacillaceae</taxon>
        <taxon>Salimicrobium</taxon>
    </lineage>
</organism>
<dbReference type="RefSeq" id="WP_093193090.1">
    <property type="nucleotide sequence ID" value="NZ_FNEV01000003.1"/>
</dbReference>
<evidence type="ECO:0000313" key="5">
    <source>
        <dbReference type="Proteomes" id="UP000199225"/>
    </source>
</evidence>
<dbReference type="STRING" id="86666.SAMN04490247_1335"/>
<dbReference type="Proteomes" id="UP000199225">
    <property type="component" value="Unassembled WGS sequence"/>
</dbReference>
<dbReference type="EMBL" id="FNEV01000003">
    <property type="protein sequence ID" value="SDJ25988.1"/>
    <property type="molecule type" value="Genomic_DNA"/>
</dbReference>
<dbReference type="InterPro" id="IPR037171">
    <property type="entry name" value="NagB/RpiA_transferase-like"/>
</dbReference>
<dbReference type="InterPro" id="IPR050262">
    <property type="entry name" value="Ribose-5P_isomerase"/>
</dbReference>
<dbReference type="GO" id="GO:0009052">
    <property type="term" value="P:pentose-phosphate shunt, non-oxidative branch"/>
    <property type="evidence" value="ECO:0007669"/>
    <property type="project" value="InterPro"/>
</dbReference>
<dbReference type="SUPFAM" id="SSF100950">
    <property type="entry name" value="NagB/RpiA/CoA transferase-like"/>
    <property type="match status" value="1"/>
</dbReference>
<dbReference type="CDD" id="cd01398">
    <property type="entry name" value="RPI_A"/>
    <property type="match status" value="1"/>
</dbReference>
<dbReference type="Gene3D" id="3.40.50.1360">
    <property type="match status" value="1"/>
</dbReference>
<dbReference type="GO" id="GO:0004751">
    <property type="term" value="F:ribose-5-phosphate isomerase activity"/>
    <property type="evidence" value="ECO:0007669"/>
    <property type="project" value="UniProtKB-UniRule"/>
</dbReference>
<evidence type="ECO:0000256" key="2">
    <source>
        <dbReference type="ARBA" id="ARBA00023235"/>
    </source>
</evidence>
<keyword evidence="5" id="KW-1185">Reference proteome</keyword>
<evidence type="ECO:0000256" key="1">
    <source>
        <dbReference type="ARBA" id="ARBA00004921"/>
    </source>
</evidence>
<evidence type="ECO:0000256" key="3">
    <source>
        <dbReference type="NCBIfam" id="TIGR00021"/>
    </source>
</evidence>